<feature type="non-terminal residue" evidence="11">
    <location>
        <position position="1"/>
    </location>
</feature>
<dbReference type="EMBL" id="BTRK01000005">
    <property type="protein sequence ID" value="GMR53644.1"/>
    <property type="molecule type" value="Genomic_DNA"/>
</dbReference>
<reference evidence="12" key="1">
    <citation type="submission" date="2022-10" db="EMBL/GenBank/DDBJ databases">
        <title>Genome assembly of Pristionchus species.</title>
        <authorList>
            <person name="Yoshida K."/>
            <person name="Sommer R.J."/>
        </authorList>
    </citation>
    <scope>NUCLEOTIDE SEQUENCE [LARGE SCALE GENOMIC DNA]</scope>
    <source>
        <strain evidence="12">RS5460</strain>
    </source>
</reference>
<keyword evidence="6" id="KW-0238">DNA-binding</keyword>
<dbReference type="Proteomes" id="UP001328107">
    <property type="component" value="Unassembled WGS sequence"/>
</dbReference>
<evidence type="ECO:0000313" key="11">
    <source>
        <dbReference type="EMBL" id="GMR53644.1"/>
    </source>
</evidence>
<dbReference type="PROSITE" id="PS50157">
    <property type="entry name" value="ZINC_FINGER_C2H2_2"/>
    <property type="match status" value="8"/>
</dbReference>
<keyword evidence="2" id="KW-0479">Metal-binding</keyword>
<dbReference type="PANTHER" id="PTHR24376:SF243">
    <property type="entry name" value="C2H2-TYPE DOMAIN-CONTAINING PROTEIN"/>
    <property type="match status" value="1"/>
</dbReference>
<keyword evidence="5" id="KW-0862">Zinc</keyword>
<evidence type="ECO:0000256" key="9">
    <source>
        <dbReference type="SAM" id="MobiDB-lite"/>
    </source>
</evidence>
<organism evidence="11 12">
    <name type="scientific">Pristionchus mayeri</name>
    <dbReference type="NCBI Taxonomy" id="1317129"/>
    <lineage>
        <taxon>Eukaryota</taxon>
        <taxon>Metazoa</taxon>
        <taxon>Ecdysozoa</taxon>
        <taxon>Nematoda</taxon>
        <taxon>Chromadorea</taxon>
        <taxon>Rhabditida</taxon>
        <taxon>Rhabditina</taxon>
        <taxon>Diplogasteromorpha</taxon>
        <taxon>Diplogasteroidea</taxon>
        <taxon>Neodiplogasteridae</taxon>
        <taxon>Pristionchus</taxon>
    </lineage>
</organism>
<dbReference type="Pfam" id="PF00096">
    <property type="entry name" value="zf-C2H2"/>
    <property type="match status" value="2"/>
</dbReference>
<evidence type="ECO:0000313" key="12">
    <source>
        <dbReference type="Proteomes" id="UP001328107"/>
    </source>
</evidence>
<gene>
    <name evidence="11" type="ORF">PMAYCL1PPCAC_23839</name>
</gene>
<evidence type="ECO:0000256" key="4">
    <source>
        <dbReference type="ARBA" id="ARBA00022771"/>
    </source>
</evidence>
<sequence length="859" mass="98552">ISIQSTRQRVVATLRAMGSTGEPSRSKQDRNVYLPQDFDCNTEARCSTCDKLVNVHKWMEHKNACFITKNERCDLCTADFNHEVNLTIHKMLKHAKNSKNAQECTICNKNFQRDSAFRGHVLSHSLGEFLICHCNEEFDSAVELTRHKRMRHTENGTMSEALICCYCGEIFSPHDLDTHKRTHTYERVLQKNIDSARKRMEKKCSNPVVRPHICPVCEKAFRRPKELERHEAIHSEKRDFKCAFCLMEFRHQNVLNSHEKLHKKANKIFKCRICHHQFNSKFNLHRHLQMTHMRRDNELARKRGAVEEEDQLINLINDQPLINHQVAQYAVDELVHCIDGADAEDNTEETNGDEWNESQFENQDSNIEQDSTRWDLDGVTGCDLAEQLFHSRENQKERIVIVPENSLRCPACLHSMESLDQVMTHFQTLAEKDPLHRRATLKCIFCHEEVGGIEVYSHLHSHGIYPNTQNVPLMRSLPRPHSCPSCLRSFTKKIDLTRHMRRHTGEKPFTCRICGDKFRVETTLRRHEKIHLDMDATHECSLCGKRFWSRNSLRTHIISHSVPCSHCNQTFKSAVERDEHAMKEHSNREIGMRYRVGGLILPCLPGGLATLSEISRPCASTRLPPTSLSAFHSIPSSSNEERPCIQFDVNVDAEDTTKDGMLMKISRKRMGQESAASSDQCHQRSLSFSVPHHLLSSLQVEGGVLRTQLNRGRVINMHPSETLSALNSTERMDLHPGESQSSHLTSCSIKVRSSSFVPIDLNSDNYFIDHCNICDLSFSTKEESEAHMSSEDHETAMLLSPHSGLESANTQMVCKLCGNRFVSMAPLVEHIRREHERDHPKSLAPLNLHTSHLISTNTH</sequence>
<evidence type="ECO:0000256" key="5">
    <source>
        <dbReference type="ARBA" id="ARBA00022833"/>
    </source>
</evidence>
<feature type="compositionally biased region" description="Polar residues" evidence="9">
    <location>
        <begin position="848"/>
        <end position="859"/>
    </location>
</feature>
<dbReference type="GO" id="GO:0005634">
    <property type="term" value="C:nucleus"/>
    <property type="evidence" value="ECO:0007669"/>
    <property type="project" value="UniProtKB-SubCell"/>
</dbReference>
<feature type="domain" description="C2H2-type" evidence="10">
    <location>
        <begin position="481"/>
        <end position="508"/>
    </location>
</feature>
<dbReference type="Pfam" id="PF13894">
    <property type="entry name" value="zf-C2H2_4"/>
    <property type="match status" value="1"/>
</dbReference>
<dbReference type="Gene3D" id="3.30.160.60">
    <property type="entry name" value="Classic Zinc Finger"/>
    <property type="match status" value="7"/>
</dbReference>
<feature type="domain" description="C2H2-type" evidence="10">
    <location>
        <begin position="812"/>
        <end position="840"/>
    </location>
</feature>
<keyword evidence="7" id="KW-0539">Nucleus</keyword>
<dbReference type="InterPro" id="IPR036236">
    <property type="entry name" value="Znf_C2H2_sf"/>
</dbReference>
<evidence type="ECO:0000256" key="3">
    <source>
        <dbReference type="ARBA" id="ARBA00022737"/>
    </source>
</evidence>
<feature type="region of interest" description="Disordered" evidence="9">
    <location>
        <begin position="834"/>
        <end position="859"/>
    </location>
</feature>
<proteinExistence type="predicted"/>
<evidence type="ECO:0000256" key="8">
    <source>
        <dbReference type="PROSITE-ProRule" id="PRU00042"/>
    </source>
</evidence>
<feature type="domain" description="C2H2-type" evidence="10">
    <location>
        <begin position="240"/>
        <end position="267"/>
    </location>
</feature>
<dbReference type="GO" id="GO:0001228">
    <property type="term" value="F:DNA-binding transcription activator activity, RNA polymerase II-specific"/>
    <property type="evidence" value="ECO:0007669"/>
    <property type="project" value="TreeGrafter"/>
</dbReference>
<keyword evidence="4 8" id="KW-0863">Zinc-finger</keyword>
<dbReference type="SMART" id="SM00355">
    <property type="entry name" value="ZnF_C2H2"/>
    <property type="match status" value="14"/>
</dbReference>
<dbReference type="SUPFAM" id="SSF57667">
    <property type="entry name" value="beta-beta-alpha zinc fingers"/>
    <property type="match status" value="4"/>
</dbReference>
<keyword evidence="12" id="KW-1185">Reference proteome</keyword>
<comment type="caution">
    <text evidence="11">The sequence shown here is derived from an EMBL/GenBank/DDBJ whole genome shotgun (WGS) entry which is preliminary data.</text>
</comment>
<evidence type="ECO:0000259" key="10">
    <source>
        <dbReference type="PROSITE" id="PS50157"/>
    </source>
</evidence>
<accession>A0AAN5CZP7</accession>
<feature type="domain" description="C2H2-type" evidence="10">
    <location>
        <begin position="538"/>
        <end position="561"/>
    </location>
</feature>
<evidence type="ECO:0000256" key="2">
    <source>
        <dbReference type="ARBA" id="ARBA00022723"/>
    </source>
</evidence>
<evidence type="ECO:0000256" key="7">
    <source>
        <dbReference type="ARBA" id="ARBA00023242"/>
    </source>
</evidence>
<feature type="compositionally biased region" description="Polar residues" evidence="9">
    <location>
        <begin position="357"/>
        <end position="368"/>
    </location>
</feature>
<evidence type="ECO:0000256" key="1">
    <source>
        <dbReference type="ARBA" id="ARBA00004123"/>
    </source>
</evidence>
<dbReference type="GO" id="GO:0000978">
    <property type="term" value="F:RNA polymerase II cis-regulatory region sequence-specific DNA binding"/>
    <property type="evidence" value="ECO:0007669"/>
    <property type="project" value="TreeGrafter"/>
</dbReference>
<dbReference type="FunFam" id="3.30.160.60:FF:000624">
    <property type="entry name" value="zinc finger protein 697"/>
    <property type="match status" value="1"/>
</dbReference>
<dbReference type="InterPro" id="IPR013087">
    <property type="entry name" value="Znf_C2H2_type"/>
</dbReference>
<feature type="domain" description="C2H2-type" evidence="10">
    <location>
        <begin position="212"/>
        <end position="239"/>
    </location>
</feature>
<feature type="compositionally biased region" description="Acidic residues" evidence="9">
    <location>
        <begin position="343"/>
        <end position="356"/>
    </location>
</feature>
<feature type="domain" description="C2H2-type" evidence="10">
    <location>
        <begin position="509"/>
        <end position="536"/>
    </location>
</feature>
<comment type="subcellular location">
    <subcellularLocation>
        <location evidence="1">Nucleus</location>
    </subcellularLocation>
</comment>
<protein>
    <recommendedName>
        <fullName evidence="10">C2H2-type domain-containing protein</fullName>
    </recommendedName>
</protein>
<keyword evidence="3" id="KW-0677">Repeat</keyword>
<feature type="domain" description="C2H2-type" evidence="10">
    <location>
        <begin position="102"/>
        <end position="125"/>
    </location>
</feature>
<dbReference type="PANTHER" id="PTHR24376">
    <property type="entry name" value="ZINC FINGER PROTEIN"/>
    <property type="match status" value="1"/>
</dbReference>
<evidence type="ECO:0000256" key="6">
    <source>
        <dbReference type="ARBA" id="ARBA00023125"/>
    </source>
</evidence>
<feature type="region of interest" description="Disordered" evidence="9">
    <location>
        <begin position="343"/>
        <end position="368"/>
    </location>
</feature>
<dbReference type="FunFam" id="3.30.160.60:FF:000340">
    <property type="entry name" value="zinc finger protein 473 isoform X1"/>
    <property type="match status" value="1"/>
</dbReference>
<feature type="domain" description="C2H2-type" evidence="10">
    <location>
        <begin position="269"/>
        <end position="297"/>
    </location>
</feature>
<dbReference type="GO" id="GO:0008270">
    <property type="term" value="F:zinc ion binding"/>
    <property type="evidence" value="ECO:0007669"/>
    <property type="project" value="UniProtKB-KW"/>
</dbReference>
<dbReference type="AlphaFoldDB" id="A0AAN5CZP7"/>
<dbReference type="FunFam" id="3.30.160.60:FF:000072">
    <property type="entry name" value="zinc finger protein 143 isoform X1"/>
    <property type="match status" value="1"/>
</dbReference>
<name>A0AAN5CZP7_9BILA</name>
<dbReference type="PROSITE" id="PS00028">
    <property type="entry name" value="ZINC_FINGER_C2H2_1"/>
    <property type="match status" value="10"/>
</dbReference>